<organism evidence="1">
    <name type="scientific">Gongylonema pulchrum</name>
    <dbReference type="NCBI Taxonomy" id="637853"/>
    <lineage>
        <taxon>Eukaryota</taxon>
        <taxon>Metazoa</taxon>
        <taxon>Ecdysozoa</taxon>
        <taxon>Nematoda</taxon>
        <taxon>Chromadorea</taxon>
        <taxon>Rhabditida</taxon>
        <taxon>Spirurina</taxon>
        <taxon>Spiruromorpha</taxon>
        <taxon>Spiruroidea</taxon>
        <taxon>Gongylonematidae</taxon>
        <taxon>Gongylonema</taxon>
    </lineage>
</organism>
<sequence>LIHDKDRKRLTASASRSSMNSEDLLKNAFEEEPMKQARFKQYVHYLKRGLSFPRPLDLTTLEWEQELSDFQNILPPELRSLLPEVRMRQKPLVRIDIAAPIADVLKSKFTSSSGASSSSKVSTTPLLLRFAL</sequence>
<reference evidence="1" key="1">
    <citation type="submission" date="2016-06" db="UniProtKB">
        <authorList>
            <consortium name="WormBaseParasite"/>
        </authorList>
    </citation>
    <scope>IDENTIFICATION</scope>
</reference>
<dbReference type="AlphaFoldDB" id="A0A183DCU2"/>
<proteinExistence type="predicted"/>
<accession>A0A183DCU2</accession>
<protein>
    <submittedName>
        <fullName evidence="1">SNF2_N domain-containing protein</fullName>
    </submittedName>
</protein>
<dbReference type="Pfam" id="PF26093">
    <property type="entry name" value="HTH_TGH"/>
    <property type="match status" value="1"/>
</dbReference>
<name>A0A183DCU2_9BILA</name>
<evidence type="ECO:0000313" key="1">
    <source>
        <dbReference type="WBParaSite" id="GPUH_0000654201-mRNA-1"/>
    </source>
</evidence>
<dbReference type="WBParaSite" id="GPUH_0000654201-mRNA-1">
    <property type="protein sequence ID" value="GPUH_0000654201-mRNA-1"/>
    <property type="gene ID" value="GPUH_0000654201"/>
</dbReference>